<feature type="region of interest" description="Disordered" evidence="1">
    <location>
        <begin position="95"/>
        <end position="118"/>
    </location>
</feature>
<accession>A0A8T8T337</accession>
<dbReference type="EMBL" id="LWDF02000167">
    <property type="protein sequence ID" value="KAE8255184.1"/>
    <property type="molecule type" value="Genomic_DNA"/>
</dbReference>
<proteinExistence type="predicted"/>
<gene>
    <name evidence="2" type="ORF">A4X13_0g3131</name>
</gene>
<reference evidence="2" key="1">
    <citation type="submission" date="2016-04" db="EMBL/GenBank/DDBJ databases">
        <authorList>
            <person name="Nguyen H.D."/>
            <person name="Samba Siva P."/>
            <person name="Cullis J."/>
            <person name="Levesque C.A."/>
            <person name="Hambleton S."/>
        </authorList>
    </citation>
    <scope>NUCLEOTIDE SEQUENCE</scope>
    <source>
        <strain evidence="2">DAOMC 236416</strain>
    </source>
</reference>
<protein>
    <submittedName>
        <fullName evidence="2">Uncharacterized protein</fullName>
    </submittedName>
</protein>
<dbReference type="AlphaFoldDB" id="A0A8T8T337"/>
<evidence type="ECO:0000313" key="3">
    <source>
        <dbReference type="Proteomes" id="UP000077521"/>
    </source>
</evidence>
<feature type="region of interest" description="Disordered" evidence="1">
    <location>
        <begin position="25"/>
        <end position="44"/>
    </location>
</feature>
<dbReference type="Proteomes" id="UP000077521">
    <property type="component" value="Unassembled WGS sequence"/>
</dbReference>
<sequence length="153" mass="16915">MPFLMPRTEKKEGILNSARTSAILSQQITSSRRPRRRTSGAEEDVDEMIKRIKDQNWHALSLRACVRYTYTRPAQVSNEGSSTHDLALLHCPLAQNHSSNNNNTDTGGSHASATNAKLRPGVEEIETMSDLVGRLRAVGVPEAEYTEALGLRT</sequence>
<feature type="compositionally biased region" description="Low complexity" evidence="1">
    <location>
        <begin position="96"/>
        <end position="110"/>
    </location>
</feature>
<name>A0A8T8T337_9BASI</name>
<evidence type="ECO:0000256" key="1">
    <source>
        <dbReference type="SAM" id="MobiDB-lite"/>
    </source>
</evidence>
<reference evidence="2" key="2">
    <citation type="journal article" date="2019" name="IMA Fungus">
        <title>Genome sequencing and comparison of five Tilletia species to identify candidate genes for the detection of regulated species infecting wheat.</title>
        <authorList>
            <person name="Nguyen H.D.T."/>
            <person name="Sultana T."/>
            <person name="Kesanakurti P."/>
            <person name="Hambleton S."/>
        </authorList>
    </citation>
    <scope>NUCLEOTIDE SEQUENCE</scope>
    <source>
        <strain evidence="2">DAOMC 236416</strain>
    </source>
</reference>
<keyword evidence="3" id="KW-1185">Reference proteome</keyword>
<evidence type="ECO:0000313" key="2">
    <source>
        <dbReference type="EMBL" id="KAE8255184.1"/>
    </source>
</evidence>
<organism evidence="2 3">
    <name type="scientific">Tilletia indica</name>
    <dbReference type="NCBI Taxonomy" id="43049"/>
    <lineage>
        <taxon>Eukaryota</taxon>
        <taxon>Fungi</taxon>
        <taxon>Dikarya</taxon>
        <taxon>Basidiomycota</taxon>
        <taxon>Ustilaginomycotina</taxon>
        <taxon>Exobasidiomycetes</taxon>
        <taxon>Tilletiales</taxon>
        <taxon>Tilletiaceae</taxon>
        <taxon>Tilletia</taxon>
    </lineage>
</organism>
<comment type="caution">
    <text evidence="2">The sequence shown here is derived from an EMBL/GenBank/DDBJ whole genome shotgun (WGS) entry which is preliminary data.</text>
</comment>